<evidence type="ECO:0000256" key="7">
    <source>
        <dbReference type="ARBA" id="ARBA00022842"/>
    </source>
</evidence>
<evidence type="ECO:0000256" key="3">
    <source>
        <dbReference type="ARBA" id="ARBA00005189"/>
    </source>
</evidence>
<dbReference type="GO" id="GO:0006166">
    <property type="term" value="P:purine ribonucleoside salvage"/>
    <property type="evidence" value="ECO:0007669"/>
    <property type="project" value="TreeGrafter"/>
</dbReference>
<dbReference type="Pfam" id="PF02880">
    <property type="entry name" value="PGM_PMM_III"/>
    <property type="match status" value="1"/>
</dbReference>
<dbReference type="GO" id="GO:0008973">
    <property type="term" value="F:phosphopentomutase activity"/>
    <property type="evidence" value="ECO:0007669"/>
    <property type="project" value="TreeGrafter"/>
</dbReference>
<dbReference type="InterPro" id="IPR005841">
    <property type="entry name" value="Alpha-D-phosphohexomutase_SF"/>
</dbReference>
<keyword evidence="8" id="KW-0413">Isomerase</keyword>
<dbReference type="GO" id="GO:0000287">
    <property type="term" value="F:magnesium ion binding"/>
    <property type="evidence" value="ECO:0007669"/>
    <property type="project" value="InterPro"/>
</dbReference>
<keyword evidence="17" id="KW-1185">Reference proteome</keyword>
<dbReference type="Proteomes" id="UP000245793">
    <property type="component" value="Unassembled WGS sequence"/>
</dbReference>
<evidence type="ECO:0000256" key="11">
    <source>
        <dbReference type="ARBA" id="ARBA00041467"/>
    </source>
</evidence>
<evidence type="ECO:0000256" key="10">
    <source>
        <dbReference type="ARBA" id="ARBA00041398"/>
    </source>
</evidence>
<evidence type="ECO:0000256" key="6">
    <source>
        <dbReference type="ARBA" id="ARBA00022723"/>
    </source>
</evidence>
<feature type="domain" description="Alpha-D-phosphohexomutase alpha/beta/alpha" evidence="13">
    <location>
        <begin position="35"/>
        <end position="173"/>
    </location>
</feature>
<evidence type="ECO:0000313" key="17">
    <source>
        <dbReference type="Proteomes" id="UP000245793"/>
    </source>
</evidence>
<evidence type="ECO:0000256" key="1">
    <source>
        <dbReference type="ARBA" id="ARBA00001946"/>
    </source>
</evidence>
<evidence type="ECO:0000256" key="5">
    <source>
        <dbReference type="ARBA" id="ARBA00022553"/>
    </source>
</evidence>
<dbReference type="PANTHER" id="PTHR45745">
    <property type="entry name" value="PHOSPHOMANNOMUTASE 45A"/>
    <property type="match status" value="1"/>
</dbReference>
<evidence type="ECO:0000259" key="15">
    <source>
        <dbReference type="Pfam" id="PF02880"/>
    </source>
</evidence>
<dbReference type="CDD" id="cd05799">
    <property type="entry name" value="PGM2"/>
    <property type="match status" value="1"/>
</dbReference>
<comment type="similarity">
    <text evidence="4 12">Belongs to the phosphohexose mutase family.</text>
</comment>
<comment type="caution">
    <text evidence="16">The sequence shown here is derived from an EMBL/GenBank/DDBJ whole genome shotgun (WGS) entry which is preliminary data.</text>
</comment>
<dbReference type="InterPro" id="IPR005846">
    <property type="entry name" value="A-D-PHexomutase_a/b/a-III"/>
</dbReference>
<dbReference type="Gene3D" id="3.40.120.10">
    <property type="entry name" value="Alpha-D-Glucose-1,6-Bisphosphate, subunit A, domain 3"/>
    <property type="match status" value="3"/>
</dbReference>
<feature type="domain" description="Alpha-D-phosphohexomutase alpha/beta/alpha" evidence="15">
    <location>
        <begin position="305"/>
        <end position="427"/>
    </location>
</feature>
<dbReference type="Pfam" id="PF02878">
    <property type="entry name" value="PGM_PMM_I"/>
    <property type="match status" value="1"/>
</dbReference>
<dbReference type="PANTHER" id="PTHR45745:SF1">
    <property type="entry name" value="PHOSPHOGLUCOMUTASE 2B-RELATED"/>
    <property type="match status" value="1"/>
</dbReference>
<dbReference type="PROSITE" id="PS00710">
    <property type="entry name" value="PGM_PMM"/>
    <property type="match status" value="1"/>
</dbReference>
<evidence type="ECO:0000256" key="9">
    <source>
        <dbReference type="ARBA" id="ARBA00039995"/>
    </source>
</evidence>
<evidence type="ECO:0000256" key="2">
    <source>
        <dbReference type="ARBA" id="ARBA00005164"/>
    </source>
</evidence>
<evidence type="ECO:0000259" key="13">
    <source>
        <dbReference type="Pfam" id="PF02878"/>
    </source>
</evidence>
<dbReference type="SUPFAM" id="SSF55957">
    <property type="entry name" value="Phosphoglucomutase, C-terminal domain"/>
    <property type="match status" value="1"/>
</dbReference>
<dbReference type="EMBL" id="QEKV01000007">
    <property type="protein sequence ID" value="PVY94025.1"/>
    <property type="molecule type" value="Genomic_DNA"/>
</dbReference>
<accession>A0A2U1E2A7</accession>
<organism evidence="16 17">
    <name type="scientific">Ezakiella coagulans</name>
    <dbReference type="NCBI Taxonomy" id="46507"/>
    <lineage>
        <taxon>Bacteria</taxon>
        <taxon>Bacillati</taxon>
        <taxon>Bacillota</taxon>
        <taxon>Tissierellia</taxon>
        <taxon>Ezakiella</taxon>
    </lineage>
</organism>
<keyword evidence="7 12" id="KW-0460">Magnesium</keyword>
<dbReference type="InterPro" id="IPR016066">
    <property type="entry name" value="A-D-PHexomutase_CS"/>
</dbReference>
<dbReference type="RefSeq" id="WP_116480309.1">
    <property type="nucleotide sequence ID" value="NZ_QEKV01000007.1"/>
</dbReference>
<evidence type="ECO:0000259" key="14">
    <source>
        <dbReference type="Pfam" id="PF02879"/>
    </source>
</evidence>
<dbReference type="InterPro" id="IPR036900">
    <property type="entry name" value="A-D-PHexomutase_C_sf"/>
</dbReference>
<keyword evidence="6 12" id="KW-0479">Metal-binding</keyword>
<comment type="pathway">
    <text evidence="2">Glycolipid metabolism; diglucosyl-diacylglycerol biosynthesis.</text>
</comment>
<proteinExistence type="inferred from homology"/>
<dbReference type="SUPFAM" id="SSF53738">
    <property type="entry name" value="Phosphoglucomutase, first 3 domains"/>
    <property type="match status" value="3"/>
</dbReference>
<feature type="domain" description="Alpha-D-phosphohexomutase alpha/beta/alpha" evidence="14">
    <location>
        <begin position="206"/>
        <end position="297"/>
    </location>
</feature>
<comment type="cofactor">
    <cofactor evidence="1">
        <name>Mg(2+)</name>
        <dbReference type="ChEBI" id="CHEBI:18420"/>
    </cofactor>
</comment>
<dbReference type="Pfam" id="PF02879">
    <property type="entry name" value="PGM_PMM_II"/>
    <property type="match status" value="1"/>
</dbReference>
<evidence type="ECO:0000256" key="4">
    <source>
        <dbReference type="ARBA" id="ARBA00010231"/>
    </source>
</evidence>
<dbReference type="PRINTS" id="PR00509">
    <property type="entry name" value="PGMPMM"/>
</dbReference>
<comment type="pathway">
    <text evidence="3">Lipid metabolism.</text>
</comment>
<evidence type="ECO:0000256" key="12">
    <source>
        <dbReference type="RuleBase" id="RU004326"/>
    </source>
</evidence>
<reference evidence="16 17" key="1">
    <citation type="submission" date="2018-04" db="EMBL/GenBank/DDBJ databases">
        <title>Genomic Encyclopedia of Type Strains, Phase IV (KMG-IV): sequencing the most valuable type-strain genomes for metagenomic binning, comparative biology and taxonomic classification.</title>
        <authorList>
            <person name="Goeker M."/>
        </authorList>
    </citation>
    <scope>NUCLEOTIDE SEQUENCE [LARGE SCALE GENOMIC DNA]</scope>
    <source>
        <strain evidence="16 17">DSM 20705</strain>
    </source>
</reference>
<name>A0A2U1E2A7_9FIRM</name>
<sequence>MKRKWTDERVYGKDTVTRVLSMSNEEYEAAFDGNLKFGTAGLRGYMDAGTNRMNVFTVKKAAIAIAKWIKKNNAEDRGVVIGYDVRHNSRDFAKITASVMEYFNIKYYFFDEIVATPHLSYSVRHLKTFCGVMVTASHNPKDYNGYKVYKRTGSQILEDDAEIIEYFMSEINEEELANIPNKKPIEFNFKHVFNDYYRDIMSLSMYDDKTPFKMVYSPYNGCGEKTAKKILKDKNVMFFIPKEQEFPDPDFTTIPYPNPEVKETFSLAIDLAEKENANLIVVNDPDADRMSFASREGKIFRIFSGNEIGAILIYYLLLVRKERGLTTNGRIVKTIVTDDLGIEIARDFGYKTFETLTGFKNISVFANELDGKDEEFIFGYEESIGYEIGSVVRDKDGLSALLYVVDAYRYFKNKNMTFQNVLEEIHQNYGYHIENNFSIYFEGVDSSEKMNGVMKEFREDFVDRLFDIEVDKRKDYLLETGSMKTNALIYNLKNGIKICMRPSGTEPKLKIYMYGVGDDKEKIMIELNKLREKVEQFAK</sequence>
<gene>
    <name evidence="16" type="ORF">C7381_10721</name>
</gene>
<dbReference type="AlphaFoldDB" id="A0A2U1E2A7"/>
<dbReference type="GO" id="GO:0005975">
    <property type="term" value="P:carbohydrate metabolic process"/>
    <property type="evidence" value="ECO:0007669"/>
    <property type="project" value="InterPro"/>
</dbReference>
<evidence type="ECO:0000256" key="8">
    <source>
        <dbReference type="ARBA" id="ARBA00023235"/>
    </source>
</evidence>
<dbReference type="InterPro" id="IPR005844">
    <property type="entry name" value="A-D-PHexomutase_a/b/a-I"/>
</dbReference>
<dbReference type="InterPro" id="IPR016055">
    <property type="entry name" value="A-D-PHexomutase_a/b/a-I/II/III"/>
</dbReference>
<keyword evidence="5" id="KW-0597">Phosphoprotein</keyword>
<evidence type="ECO:0000313" key="16">
    <source>
        <dbReference type="EMBL" id="PVY94025.1"/>
    </source>
</evidence>
<protein>
    <recommendedName>
        <fullName evidence="9">Phosphoglucomutase</fullName>
    </recommendedName>
    <alternativeName>
        <fullName evidence="11">Alpha-phosphoglucomutase</fullName>
    </alternativeName>
    <alternativeName>
        <fullName evidence="10">Glucose phosphomutase</fullName>
    </alternativeName>
</protein>
<dbReference type="InterPro" id="IPR005845">
    <property type="entry name" value="A-D-PHexomutase_a/b/a-II"/>
</dbReference>